<evidence type="ECO:0000313" key="3">
    <source>
        <dbReference type="Proteomes" id="UP000305067"/>
    </source>
</evidence>
<keyword evidence="3" id="KW-1185">Reference proteome</keyword>
<keyword evidence="1" id="KW-1133">Transmembrane helix</keyword>
<name>A0A5C3QX96_9AGAR</name>
<evidence type="ECO:0000313" key="2">
    <source>
        <dbReference type="EMBL" id="TFL05400.1"/>
    </source>
</evidence>
<protein>
    <submittedName>
        <fullName evidence="2">Uncharacterized protein</fullName>
    </submittedName>
</protein>
<organism evidence="2 3">
    <name type="scientific">Pterulicium gracile</name>
    <dbReference type="NCBI Taxonomy" id="1884261"/>
    <lineage>
        <taxon>Eukaryota</taxon>
        <taxon>Fungi</taxon>
        <taxon>Dikarya</taxon>
        <taxon>Basidiomycota</taxon>
        <taxon>Agaricomycotina</taxon>
        <taxon>Agaricomycetes</taxon>
        <taxon>Agaricomycetidae</taxon>
        <taxon>Agaricales</taxon>
        <taxon>Pleurotineae</taxon>
        <taxon>Pterulaceae</taxon>
        <taxon>Pterulicium</taxon>
    </lineage>
</organism>
<dbReference type="EMBL" id="ML178817">
    <property type="protein sequence ID" value="TFL05400.1"/>
    <property type="molecule type" value="Genomic_DNA"/>
</dbReference>
<keyword evidence="1" id="KW-0472">Membrane</keyword>
<keyword evidence="1" id="KW-0812">Transmembrane</keyword>
<proteinExistence type="predicted"/>
<accession>A0A5C3QX96</accession>
<reference evidence="2 3" key="1">
    <citation type="journal article" date="2019" name="Nat. Ecol. Evol.">
        <title>Megaphylogeny resolves global patterns of mushroom evolution.</title>
        <authorList>
            <person name="Varga T."/>
            <person name="Krizsan K."/>
            <person name="Foldi C."/>
            <person name="Dima B."/>
            <person name="Sanchez-Garcia M."/>
            <person name="Sanchez-Ramirez S."/>
            <person name="Szollosi G.J."/>
            <person name="Szarkandi J.G."/>
            <person name="Papp V."/>
            <person name="Albert L."/>
            <person name="Andreopoulos W."/>
            <person name="Angelini C."/>
            <person name="Antonin V."/>
            <person name="Barry K.W."/>
            <person name="Bougher N.L."/>
            <person name="Buchanan P."/>
            <person name="Buyck B."/>
            <person name="Bense V."/>
            <person name="Catcheside P."/>
            <person name="Chovatia M."/>
            <person name="Cooper J."/>
            <person name="Damon W."/>
            <person name="Desjardin D."/>
            <person name="Finy P."/>
            <person name="Geml J."/>
            <person name="Haridas S."/>
            <person name="Hughes K."/>
            <person name="Justo A."/>
            <person name="Karasinski D."/>
            <person name="Kautmanova I."/>
            <person name="Kiss B."/>
            <person name="Kocsube S."/>
            <person name="Kotiranta H."/>
            <person name="LaButti K.M."/>
            <person name="Lechner B.E."/>
            <person name="Liimatainen K."/>
            <person name="Lipzen A."/>
            <person name="Lukacs Z."/>
            <person name="Mihaltcheva S."/>
            <person name="Morgado L.N."/>
            <person name="Niskanen T."/>
            <person name="Noordeloos M.E."/>
            <person name="Ohm R.A."/>
            <person name="Ortiz-Santana B."/>
            <person name="Ovrebo C."/>
            <person name="Racz N."/>
            <person name="Riley R."/>
            <person name="Savchenko A."/>
            <person name="Shiryaev A."/>
            <person name="Soop K."/>
            <person name="Spirin V."/>
            <person name="Szebenyi C."/>
            <person name="Tomsovsky M."/>
            <person name="Tulloss R.E."/>
            <person name="Uehling J."/>
            <person name="Grigoriev I.V."/>
            <person name="Vagvolgyi C."/>
            <person name="Papp T."/>
            <person name="Martin F.M."/>
            <person name="Miettinen O."/>
            <person name="Hibbett D.S."/>
            <person name="Nagy L.G."/>
        </authorList>
    </citation>
    <scope>NUCLEOTIDE SEQUENCE [LARGE SCALE GENOMIC DNA]</scope>
    <source>
        <strain evidence="2 3">CBS 309.79</strain>
    </source>
</reference>
<dbReference type="Proteomes" id="UP000305067">
    <property type="component" value="Unassembled WGS sequence"/>
</dbReference>
<feature type="transmembrane region" description="Helical" evidence="1">
    <location>
        <begin position="113"/>
        <end position="132"/>
    </location>
</feature>
<dbReference type="OrthoDB" id="3193718at2759"/>
<dbReference type="AlphaFoldDB" id="A0A5C3QX96"/>
<gene>
    <name evidence="2" type="ORF">BDV98DRAFT_580471</name>
</gene>
<evidence type="ECO:0000256" key="1">
    <source>
        <dbReference type="SAM" id="Phobius"/>
    </source>
</evidence>
<sequence>MSEVTVSLTPPLHESLSALIPLLPSEQADELTTALTHPTIPYPLLLSISRWTRHPDAQTSLRKADLEPSAYAMVPLLAGSKTDPDRHFPPHVPQSVSLEEAASAKETKKQITALLNGLLSVIGAGVAAWFVGRSAGWRNEWGWESLQSLHCRKPAYG</sequence>